<keyword evidence="11" id="KW-1185">Reference proteome</keyword>
<dbReference type="Proteomes" id="UP000824469">
    <property type="component" value="Unassembled WGS sequence"/>
</dbReference>
<dbReference type="SMART" id="SM00129">
    <property type="entry name" value="KISc"/>
    <property type="match status" value="1"/>
</dbReference>
<organism evidence="10 11">
    <name type="scientific">Taxus chinensis</name>
    <name type="common">Chinese yew</name>
    <name type="synonym">Taxus wallichiana var. chinensis</name>
    <dbReference type="NCBI Taxonomy" id="29808"/>
    <lineage>
        <taxon>Eukaryota</taxon>
        <taxon>Viridiplantae</taxon>
        <taxon>Streptophyta</taxon>
        <taxon>Embryophyta</taxon>
        <taxon>Tracheophyta</taxon>
        <taxon>Spermatophyta</taxon>
        <taxon>Pinopsida</taxon>
        <taxon>Pinidae</taxon>
        <taxon>Conifers II</taxon>
        <taxon>Cupressales</taxon>
        <taxon>Taxaceae</taxon>
        <taxon>Taxus</taxon>
    </lineage>
</organism>
<keyword evidence="3 6" id="KW-0067">ATP-binding</keyword>
<dbReference type="InterPro" id="IPR036961">
    <property type="entry name" value="Kinesin_motor_dom_sf"/>
</dbReference>
<dbReference type="InterPro" id="IPR001752">
    <property type="entry name" value="Kinesin_motor_dom"/>
</dbReference>
<evidence type="ECO:0000313" key="11">
    <source>
        <dbReference type="Proteomes" id="UP000824469"/>
    </source>
</evidence>
<evidence type="ECO:0000256" key="7">
    <source>
        <dbReference type="RuleBase" id="RU000394"/>
    </source>
</evidence>
<dbReference type="FunFam" id="3.40.850.10:FF:000026">
    <property type="entry name" value="Centromere-associated protein E"/>
    <property type="match status" value="1"/>
</dbReference>
<dbReference type="PROSITE" id="PS00411">
    <property type="entry name" value="KINESIN_MOTOR_1"/>
    <property type="match status" value="1"/>
</dbReference>
<dbReference type="Gene3D" id="3.40.850.10">
    <property type="entry name" value="Kinesin motor domain"/>
    <property type="match status" value="1"/>
</dbReference>
<protein>
    <recommendedName>
        <fullName evidence="7">Kinesin-like protein</fullName>
    </recommendedName>
</protein>
<dbReference type="PANTHER" id="PTHR47968:SF75">
    <property type="entry name" value="CENTROMERE-ASSOCIATED PROTEIN E"/>
    <property type="match status" value="1"/>
</dbReference>
<dbReference type="PANTHER" id="PTHR47968">
    <property type="entry name" value="CENTROMERE PROTEIN E"/>
    <property type="match status" value="1"/>
</dbReference>
<keyword evidence="5 6" id="KW-0505">Motor protein</keyword>
<gene>
    <name evidence="10" type="ORF">KI387_029050</name>
</gene>
<evidence type="ECO:0000256" key="6">
    <source>
        <dbReference type="PROSITE-ProRule" id="PRU00283"/>
    </source>
</evidence>
<dbReference type="GO" id="GO:0008017">
    <property type="term" value="F:microtubule binding"/>
    <property type="evidence" value="ECO:0007669"/>
    <property type="project" value="InterPro"/>
</dbReference>
<keyword evidence="7" id="KW-0493">Microtubule</keyword>
<evidence type="ECO:0000256" key="4">
    <source>
        <dbReference type="ARBA" id="ARBA00023054"/>
    </source>
</evidence>
<accession>A0AA38FCD5</accession>
<dbReference type="GO" id="GO:0003777">
    <property type="term" value="F:microtubule motor activity"/>
    <property type="evidence" value="ECO:0007669"/>
    <property type="project" value="InterPro"/>
</dbReference>
<dbReference type="EMBL" id="JAHRHJ020000010">
    <property type="protein sequence ID" value="KAH9297368.1"/>
    <property type="molecule type" value="Genomic_DNA"/>
</dbReference>
<dbReference type="GO" id="GO:0000278">
    <property type="term" value="P:mitotic cell cycle"/>
    <property type="evidence" value="ECO:0007669"/>
    <property type="project" value="UniProtKB-ARBA"/>
</dbReference>
<feature type="coiled-coil region" evidence="8">
    <location>
        <begin position="371"/>
        <end position="446"/>
    </location>
</feature>
<evidence type="ECO:0000256" key="8">
    <source>
        <dbReference type="SAM" id="Coils"/>
    </source>
</evidence>
<feature type="domain" description="Kinesin motor" evidence="9">
    <location>
        <begin position="3"/>
        <end position="365"/>
    </location>
</feature>
<dbReference type="GO" id="GO:0033044">
    <property type="term" value="P:regulation of chromosome organization"/>
    <property type="evidence" value="ECO:0007669"/>
    <property type="project" value="UniProtKB-ARBA"/>
</dbReference>
<comment type="caution">
    <text evidence="10">The sequence shown here is derived from an EMBL/GenBank/DDBJ whole genome shotgun (WGS) entry which is preliminary data.</text>
</comment>
<evidence type="ECO:0000313" key="10">
    <source>
        <dbReference type="EMBL" id="KAH9297368.1"/>
    </source>
</evidence>
<dbReference type="Pfam" id="PF00225">
    <property type="entry name" value="Kinesin"/>
    <property type="match status" value="1"/>
</dbReference>
<dbReference type="InterPro" id="IPR027640">
    <property type="entry name" value="Kinesin-like_fam"/>
</dbReference>
<feature type="binding site" evidence="6">
    <location>
        <begin position="116"/>
        <end position="123"/>
    </location>
    <ligand>
        <name>ATP</name>
        <dbReference type="ChEBI" id="CHEBI:30616"/>
    </ligand>
</feature>
<dbReference type="GO" id="GO:0008608">
    <property type="term" value="P:attachment of spindle microtubules to kinetochore"/>
    <property type="evidence" value="ECO:0007669"/>
    <property type="project" value="UniProtKB-ARBA"/>
</dbReference>
<proteinExistence type="inferred from homology"/>
<dbReference type="GO" id="GO:1901987">
    <property type="term" value="P:regulation of cell cycle phase transition"/>
    <property type="evidence" value="ECO:0007669"/>
    <property type="project" value="UniProtKB-ARBA"/>
</dbReference>
<keyword evidence="4 8" id="KW-0175">Coiled coil</keyword>
<reference evidence="10 11" key="1">
    <citation type="journal article" date="2021" name="Nat. Plants">
        <title>The Taxus genome provides insights into paclitaxel biosynthesis.</title>
        <authorList>
            <person name="Xiong X."/>
            <person name="Gou J."/>
            <person name="Liao Q."/>
            <person name="Li Y."/>
            <person name="Zhou Q."/>
            <person name="Bi G."/>
            <person name="Li C."/>
            <person name="Du R."/>
            <person name="Wang X."/>
            <person name="Sun T."/>
            <person name="Guo L."/>
            <person name="Liang H."/>
            <person name="Lu P."/>
            <person name="Wu Y."/>
            <person name="Zhang Z."/>
            <person name="Ro D.K."/>
            <person name="Shang Y."/>
            <person name="Huang S."/>
            <person name="Yan J."/>
        </authorList>
    </citation>
    <scope>NUCLEOTIDE SEQUENCE [LARGE SCALE GENOMIC DNA]</scope>
    <source>
        <strain evidence="10">Ta-2019</strain>
    </source>
</reference>
<dbReference type="GO" id="GO:0042327">
    <property type="term" value="P:positive regulation of phosphorylation"/>
    <property type="evidence" value="ECO:0007669"/>
    <property type="project" value="UniProtKB-ARBA"/>
</dbReference>
<evidence type="ECO:0000256" key="3">
    <source>
        <dbReference type="ARBA" id="ARBA00022840"/>
    </source>
</evidence>
<dbReference type="GO" id="GO:0005524">
    <property type="term" value="F:ATP binding"/>
    <property type="evidence" value="ECO:0007669"/>
    <property type="project" value="UniProtKB-UniRule"/>
</dbReference>
<dbReference type="InterPro" id="IPR019821">
    <property type="entry name" value="Kinesin_motor_CS"/>
</dbReference>
<feature type="coiled-coil region" evidence="8">
    <location>
        <begin position="589"/>
        <end position="623"/>
    </location>
</feature>
<comment type="similarity">
    <text evidence="1">Belongs to the TRAFAC class myosin-kinesin ATPase superfamily. Kinesin family. KIN-7 subfamily.</text>
</comment>
<dbReference type="AlphaFoldDB" id="A0AA38FCD5"/>
<dbReference type="GO" id="GO:0000779">
    <property type="term" value="C:condensed chromosome, centromeric region"/>
    <property type="evidence" value="ECO:0007669"/>
    <property type="project" value="UniProtKB-ARBA"/>
</dbReference>
<dbReference type="GO" id="GO:0000226">
    <property type="term" value="P:microtubule cytoskeleton organization"/>
    <property type="evidence" value="ECO:0007669"/>
    <property type="project" value="UniProtKB-ARBA"/>
</dbReference>
<name>A0AA38FCD5_TAXCH</name>
<dbReference type="GO" id="GO:0140694">
    <property type="term" value="P:membraneless organelle assembly"/>
    <property type="evidence" value="ECO:0007669"/>
    <property type="project" value="UniProtKB-ARBA"/>
</dbReference>
<dbReference type="CDD" id="cd01374">
    <property type="entry name" value="KISc_CENP_E"/>
    <property type="match status" value="1"/>
</dbReference>
<dbReference type="GO" id="GO:0043515">
    <property type="term" value="F:kinetochore binding"/>
    <property type="evidence" value="ECO:0007669"/>
    <property type="project" value="UniProtKB-ARBA"/>
</dbReference>
<dbReference type="InterPro" id="IPR027417">
    <property type="entry name" value="P-loop_NTPase"/>
</dbReference>
<sequence>MERICVAVRVRPPETQEPVKGNYWRVEDNGISLHNALGTPISGYSYTFGKYYYALSCICFLLHRLTYILKKCCRIQCLADHVFGYDSKNGNIYEIHTKELIEAAVHGFNGTVFAYGQTSSGKTYTMQGSSEDPGIIRLAVYNVFQSIQSISDREFLIRVSYMEIYNEEINDLLAPENRKLQVHENLERGIFVAGLREEIVNSPEQVFELVELGEANRHVGETNMNVRSSRSHTIFRMVIESRDKNAEINGNSYDKDAVRVSVLNLVDLAGSERVAKTGAGGVRLKEGTHINKSLMSLGTVINKLSEGGGKQRGHVPYRDSKLTRILQPALGGNAKTAIICTVAPEEIHTDETRGTLQFASRAKRVTNCAKVNEVMTDAALLKRQKREIEELRKKLQGSHSGVLEQEILKLRNDMLKFELEREKLAMELEEERKAQLERDRRIMEQQQKIENLSTLVINSDQDRNSYKLNSGENNYPRRLSLEISDQERRSTGNGCRESSLGCRVTLRKEKFQTPAFESFFDGSAEKPRSCSRLADGSPLPSDFGNIADEDMWMTMNKGHVTAELDFLQSTPNRNHSPVASYVSSVHDIVEGYQGEIESLKQQLEKALQEKQEVEKSLENQLLLNDELKMAVSDLQEISKELGIAIPDCKDDQRGMSSYLQERSPQEKSVNGACVSYTDEGKENHFSKLKAKFCKFVNMFDHYKKENSELHQQCQMLNKQLNHAVASLVLNTGNGTEIEGRSLQNEEQVAGKVFTGLEDQTAHRDADKERNKFQSEESMNLWERLKMSAEHVSLLDNKLALLTIEKDAISKALDNELNRQEQKQLDRRFCELLVDELKQVSAEMAGRDTMLALICRGIREFEDTMEEKRSVKLVS</sequence>
<evidence type="ECO:0000259" key="9">
    <source>
        <dbReference type="PROSITE" id="PS50067"/>
    </source>
</evidence>
<dbReference type="GO" id="GO:0007018">
    <property type="term" value="P:microtubule-based movement"/>
    <property type="evidence" value="ECO:0007669"/>
    <property type="project" value="InterPro"/>
</dbReference>
<dbReference type="PRINTS" id="PR00380">
    <property type="entry name" value="KINESINHEAVY"/>
</dbReference>
<dbReference type="SUPFAM" id="SSF52540">
    <property type="entry name" value="P-loop containing nucleoside triphosphate hydrolases"/>
    <property type="match status" value="1"/>
</dbReference>
<evidence type="ECO:0000256" key="2">
    <source>
        <dbReference type="ARBA" id="ARBA00022741"/>
    </source>
</evidence>
<evidence type="ECO:0000256" key="1">
    <source>
        <dbReference type="ARBA" id="ARBA00007310"/>
    </source>
</evidence>
<evidence type="ECO:0000256" key="5">
    <source>
        <dbReference type="ARBA" id="ARBA00023175"/>
    </source>
</evidence>
<dbReference type="PROSITE" id="PS50067">
    <property type="entry name" value="KINESIN_MOTOR_2"/>
    <property type="match status" value="1"/>
</dbReference>
<keyword evidence="2 6" id="KW-0547">Nucleotide-binding</keyword>
<dbReference type="GO" id="GO:0005874">
    <property type="term" value="C:microtubule"/>
    <property type="evidence" value="ECO:0007669"/>
    <property type="project" value="UniProtKB-KW"/>
</dbReference>
<dbReference type="OMA" id="ACWKEKL"/>